<dbReference type="RefSeq" id="WP_143156391.1">
    <property type="nucleotide sequence ID" value="NZ_FQVB01000011.1"/>
</dbReference>
<keyword evidence="2" id="KW-1185">Reference proteome</keyword>
<evidence type="ECO:0000313" key="1">
    <source>
        <dbReference type="EMBL" id="SHF13182.1"/>
    </source>
</evidence>
<dbReference type="AlphaFoldDB" id="A0A1M4Z5X6"/>
<protein>
    <recommendedName>
        <fullName evidence="3">CRISPR/Cas system CSM-associated protein Csm3, group 7 of RAMP superfamily</fullName>
    </recommendedName>
</protein>
<reference evidence="2" key="1">
    <citation type="submission" date="2016-11" db="EMBL/GenBank/DDBJ databases">
        <authorList>
            <person name="Varghese N."/>
            <person name="Submissions S."/>
        </authorList>
    </citation>
    <scope>NUCLEOTIDE SEQUENCE [LARGE SCALE GENOMIC DNA]</scope>
    <source>
        <strain evidence="2">DSM 9756</strain>
    </source>
</reference>
<sequence>MTWTALRWIWRPEAPLFVGMPPAGALNRCRPYVPARVLWGAVTAEISRSRSSESFPDYKNLGDKVAHKCRFTYLFPAEKRGDTIRPWIPKFETMRGLQWHCHGGKNRLSDRDFRRRLLDSRPGTAIAPESDSASEGTLRETECINPWWRDSNCQGETNAVLLLGYVFLRNNGFRRALDNIDTLFVGGDTRYGLGKICRVEWQEVSGDLSIFGKRVYLDGEHPEIQSDIVWGHALEGGRHQIQGMQGVKELLGGWDQGSPWRGALTWAPGSFLQRTTAWSIDNYGYWMHQDNK</sequence>
<dbReference type="Proteomes" id="UP000184076">
    <property type="component" value="Unassembled WGS sequence"/>
</dbReference>
<accession>A0A1M4Z5X6</accession>
<dbReference type="STRING" id="1121391.SAMN02745206_01406"/>
<proteinExistence type="predicted"/>
<organism evidence="1 2">
    <name type="scientific">Desulfacinum infernum DSM 9756</name>
    <dbReference type="NCBI Taxonomy" id="1121391"/>
    <lineage>
        <taxon>Bacteria</taxon>
        <taxon>Pseudomonadati</taxon>
        <taxon>Thermodesulfobacteriota</taxon>
        <taxon>Syntrophobacteria</taxon>
        <taxon>Syntrophobacterales</taxon>
        <taxon>Syntrophobacteraceae</taxon>
        <taxon>Desulfacinum</taxon>
    </lineage>
</organism>
<gene>
    <name evidence="1" type="ORF">SAMN02745206_01406</name>
</gene>
<name>A0A1M4Z5X6_9BACT</name>
<dbReference type="OrthoDB" id="1550501at2"/>
<evidence type="ECO:0000313" key="2">
    <source>
        <dbReference type="Proteomes" id="UP000184076"/>
    </source>
</evidence>
<evidence type="ECO:0008006" key="3">
    <source>
        <dbReference type="Google" id="ProtNLM"/>
    </source>
</evidence>
<dbReference type="EMBL" id="FQVB01000011">
    <property type="protein sequence ID" value="SHF13182.1"/>
    <property type="molecule type" value="Genomic_DNA"/>
</dbReference>